<keyword evidence="7" id="KW-0804">Transcription</keyword>
<accession>A0A2T4Z9K7</accession>
<sequence>MKNTIFTFKDDSPKYKQIYEQFKSFIEQGNILANEKLPSIRQLADSLQVSRNTTLMAYEQLVAEGYIRGEGRKGYFANELEPLIFQRAVISHHKKQTNSNKPPVVNFRADAVDQTHFPLKIWRRIANQVLTLQDSFRYGEPFGEECLREQISTYLFQSRGVKTNANAIIIGSSTQQMLVYLGQILKDEFQSIIVEDPGYDGAREAFQFHRFKFETLPVYETGADLSQLEQMKSRLIYVTPSHQSPMGVSMSIQQRQMLIHWVNKMRGYMIEDDYDSEFRYTQKPFPALASIDSARVIYLGNFSKSFLPGIRLSYMVLPQPLFDRYKKHFTHFESPTSLFSQLTMAKFMEMGEWNRHVKRMRLVYKRKMLHFVSELKKQFGQHISIIGEQSGLYLLIKLHLNRSEEWLIQRASSYGVKVCPTSLYFIKNKPDDPIIKLGFSHLSCDEIELGVKLLKKAWIESK</sequence>
<dbReference type="CDD" id="cd07377">
    <property type="entry name" value="WHTH_GntR"/>
    <property type="match status" value="1"/>
</dbReference>
<protein>
    <submittedName>
        <fullName evidence="9">GntR family transcriptional regulator</fullName>
    </submittedName>
</protein>
<dbReference type="PANTHER" id="PTHR46577:SF1">
    <property type="entry name" value="HTH-TYPE TRANSCRIPTIONAL REGULATORY PROTEIN GABR"/>
    <property type="match status" value="1"/>
</dbReference>
<proteinExistence type="inferred from homology"/>
<reference evidence="9 10" key="1">
    <citation type="submission" date="2018-04" db="EMBL/GenBank/DDBJ databases">
        <title>Genomic Encyclopedia of Archaeal and Bacterial Type Strains, Phase II (KMG-II): from individual species to whole genera.</title>
        <authorList>
            <person name="Goeker M."/>
        </authorList>
    </citation>
    <scope>NUCLEOTIDE SEQUENCE [LARGE SCALE GENOMIC DNA]</scope>
    <source>
        <strain evidence="9 10">DSM 45169</strain>
    </source>
</reference>
<evidence type="ECO:0000256" key="1">
    <source>
        <dbReference type="ARBA" id="ARBA00001933"/>
    </source>
</evidence>
<evidence type="ECO:0000313" key="9">
    <source>
        <dbReference type="EMBL" id="PTM58570.1"/>
    </source>
</evidence>
<dbReference type="RefSeq" id="WP_107725364.1">
    <property type="nucleotide sequence ID" value="NZ_PZZP01000001.1"/>
</dbReference>
<dbReference type="InterPro" id="IPR036388">
    <property type="entry name" value="WH-like_DNA-bd_sf"/>
</dbReference>
<dbReference type="Pfam" id="PF00155">
    <property type="entry name" value="Aminotran_1_2"/>
    <property type="match status" value="1"/>
</dbReference>
<dbReference type="GO" id="GO:0003700">
    <property type="term" value="F:DNA-binding transcription factor activity"/>
    <property type="evidence" value="ECO:0007669"/>
    <property type="project" value="InterPro"/>
</dbReference>
<comment type="similarity">
    <text evidence="2">In the C-terminal section; belongs to the class-I pyridoxal-phosphate-dependent aminotransferase family.</text>
</comment>
<dbReference type="GO" id="GO:0008483">
    <property type="term" value="F:transaminase activity"/>
    <property type="evidence" value="ECO:0007669"/>
    <property type="project" value="UniProtKB-KW"/>
</dbReference>
<dbReference type="PRINTS" id="PR00035">
    <property type="entry name" value="HTHGNTR"/>
</dbReference>
<dbReference type="EMBL" id="PZZP01000001">
    <property type="protein sequence ID" value="PTM58570.1"/>
    <property type="molecule type" value="Genomic_DNA"/>
</dbReference>
<dbReference type="InterPro" id="IPR000524">
    <property type="entry name" value="Tscrpt_reg_HTH_GntR"/>
</dbReference>
<keyword evidence="5" id="KW-0805">Transcription regulation</keyword>
<evidence type="ECO:0000256" key="7">
    <source>
        <dbReference type="ARBA" id="ARBA00023163"/>
    </source>
</evidence>
<dbReference type="OrthoDB" id="9808770at2"/>
<evidence type="ECO:0000256" key="4">
    <source>
        <dbReference type="ARBA" id="ARBA00022898"/>
    </source>
</evidence>
<keyword evidence="3" id="KW-0808">Transferase</keyword>
<evidence type="ECO:0000256" key="6">
    <source>
        <dbReference type="ARBA" id="ARBA00023125"/>
    </source>
</evidence>
<feature type="domain" description="HTH gntR-type" evidence="8">
    <location>
        <begin position="12"/>
        <end position="80"/>
    </location>
</feature>
<evidence type="ECO:0000256" key="3">
    <source>
        <dbReference type="ARBA" id="ARBA00022576"/>
    </source>
</evidence>
<dbReference type="GO" id="GO:0003677">
    <property type="term" value="F:DNA binding"/>
    <property type="evidence" value="ECO:0007669"/>
    <property type="project" value="UniProtKB-KW"/>
</dbReference>
<dbReference type="InterPro" id="IPR036390">
    <property type="entry name" value="WH_DNA-bd_sf"/>
</dbReference>
<dbReference type="GO" id="GO:0030170">
    <property type="term" value="F:pyridoxal phosphate binding"/>
    <property type="evidence" value="ECO:0007669"/>
    <property type="project" value="InterPro"/>
</dbReference>
<keyword evidence="3" id="KW-0032">Aminotransferase</keyword>
<dbReference type="SUPFAM" id="SSF46785">
    <property type="entry name" value="Winged helix' DNA-binding domain"/>
    <property type="match status" value="1"/>
</dbReference>
<dbReference type="InterPro" id="IPR051446">
    <property type="entry name" value="HTH_trans_reg/aminotransferase"/>
</dbReference>
<dbReference type="CDD" id="cd00609">
    <property type="entry name" value="AAT_like"/>
    <property type="match status" value="1"/>
</dbReference>
<keyword evidence="4" id="KW-0663">Pyridoxal phosphate</keyword>
<evidence type="ECO:0000256" key="2">
    <source>
        <dbReference type="ARBA" id="ARBA00005384"/>
    </source>
</evidence>
<keyword evidence="6" id="KW-0238">DNA-binding</keyword>
<comment type="caution">
    <text evidence="9">The sequence shown here is derived from an EMBL/GenBank/DDBJ whole genome shotgun (WGS) entry which is preliminary data.</text>
</comment>
<organism evidence="9 10">
    <name type="scientific">Desmospora activa DSM 45169</name>
    <dbReference type="NCBI Taxonomy" id="1121389"/>
    <lineage>
        <taxon>Bacteria</taxon>
        <taxon>Bacillati</taxon>
        <taxon>Bacillota</taxon>
        <taxon>Bacilli</taxon>
        <taxon>Bacillales</taxon>
        <taxon>Thermoactinomycetaceae</taxon>
        <taxon>Desmospora</taxon>
    </lineage>
</organism>
<comment type="cofactor">
    <cofactor evidence="1">
        <name>pyridoxal 5'-phosphate</name>
        <dbReference type="ChEBI" id="CHEBI:597326"/>
    </cofactor>
</comment>
<evidence type="ECO:0000313" key="10">
    <source>
        <dbReference type="Proteomes" id="UP000241639"/>
    </source>
</evidence>
<gene>
    <name evidence="9" type="ORF">C8J48_1155</name>
</gene>
<name>A0A2T4Z9K7_9BACL</name>
<dbReference type="SUPFAM" id="SSF53383">
    <property type="entry name" value="PLP-dependent transferases"/>
    <property type="match status" value="1"/>
</dbReference>
<dbReference type="PROSITE" id="PS50949">
    <property type="entry name" value="HTH_GNTR"/>
    <property type="match status" value="1"/>
</dbReference>
<dbReference type="Pfam" id="PF00392">
    <property type="entry name" value="GntR"/>
    <property type="match status" value="1"/>
</dbReference>
<dbReference type="InterPro" id="IPR015424">
    <property type="entry name" value="PyrdxlP-dep_Trfase"/>
</dbReference>
<keyword evidence="10" id="KW-1185">Reference proteome</keyword>
<dbReference type="SMART" id="SM00345">
    <property type="entry name" value="HTH_GNTR"/>
    <property type="match status" value="1"/>
</dbReference>
<evidence type="ECO:0000256" key="5">
    <source>
        <dbReference type="ARBA" id="ARBA00023015"/>
    </source>
</evidence>
<dbReference type="Gene3D" id="3.40.640.10">
    <property type="entry name" value="Type I PLP-dependent aspartate aminotransferase-like (Major domain)"/>
    <property type="match status" value="1"/>
</dbReference>
<dbReference type="InterPro" id="IPR015421">
    <property type="entry name" value="PyrdxlP-dep_Trfase_major"/>
</dbReference>
<dbReference type="InterPro" id="IPR004839">
    <property type="entry name" value="Aminotransferase_I/II_large"/>
</dbReference>
<dbReference type="AlphaFoldDB" id="A0A2T4Z9K7"/>
<evidence type="ECO:0000259" key="8">
    <source>
        <dbReference type="PROSITE" id="PS50949"/>
    </source>
</evidence>
<dbReference type="Proteomes" id="UP000241639">
    <property type="component" value="Unassembled WGS sequence"/>
</dbReference>
<dbReference type="PANTHER" id="PTHR46577">
    <property type="entry name" value="HTH-TYPE TRANSCRIPTIONAL REGULATORY PROTEIN GABR"/>
    <property type="match status" value="1"/>
</dbReference>
<dbReference type="Gene3D" id="1.10.10.10">
    <property type="entry name" value="Winged helix-like DNA-binding domain superfamily/Winged helix DNA-binding domain"/>
    <property type="match status" value="1"/>
</dbReference>